<evidence type="ECO:0000313" key="3">
    <source>
        <dbReference type="Proteomes" id="UP000054558"/>
    </source>
</evidence>
<evidence type="ECO:0000313" key="2">
    <source>
        <dbReference type="EMBL" id="GAQ84575.1"/>
    </source>
</evidence>
<gene>
    <name evidence="2" type="ORF">KFL_001950080</name>
</gene>
<organism evidence="2 3">
    <name type="scientific">Klebsormidium nitens</name>
    <name type="common">Green alga</name>
    <name type="synonym">Ulothrix nitens</name>
    <dbReference type="NCBI Taxonomy" id="105231"/>
    <lineage>
        <taxon>Eukaryota</taxon>
        <taxon>Viridiplantae</taxon>
        <taxon>Streptophyta</taxon>
        <taxon>Klebsormidiophyceae</taxon>
        <taxon>Klebsormidiales</taxon>
        <taxon>Klebsormidiaceae</taxon>
        <taxon>Klebsormidium</taxon>
    </lineage>
</organism>
<sequence>MAAPRTRHADVSKLALRAALVVLLCAGMIPGTSAEGIYRACYKENLVANKVCSVDARGTSGTGAATSEKGTCTTSCSRPKITLTPEPPRSSFTTRVECTCVSAPNPSPGGNGDPHFDGPEGIKYDFHGEKDKDFCLISDTRFHMNSHFIGQETEHTGFTGTWMDSFFLIYTSEDGQIEHTVHVAVADRPDASLSSNLT</sequence>
<proteinExistence type="predicted"/>
<name>A0A1Y1I0Y2_KLENI</name>
<reference evidence="2 3" key="1">
    <citation type="journal article" date="2014" name="Nat. Commun.">
        <title>Klebsormidium flaccidum genome reveals primary factors for plant terrestrial adaptation.</title>
        <authorList>
            <person name="Hori K."/>
            <person name="Maruyama F."/>
            <person name="Fujisawa T."/>
            <person name="Togashi T."/>
            <person name="Yamamoto N."/>
            <person name="Seo M."/>
            <person name="Sato S."/>
            <person name="Yamada T."/>
            <person name="Mori H."/>
            <person name="Tajima N."/>
            <person name="Moriyama T."/>
            <person name="Ikeuchi M."/>
            <person name="Watanabe M."/>
            <person name="Wada H."/>
            <person name="Kobayashi K."/>
            <person name="Saito M."/>
            <person name="Masuda T."/>
            <person name="Sasaki-Sekimoto Y."/>
            <person name="Mashiguchi K."/>
            <person name="Awai K."/>
            <person name="Shimojima M."/>
            <person name="Masuda S."/>
            <person name="Iwai M."/>
            <person name="Nobusawa T."/>
            <person name="Narise T."/>
            <person name="Kondo S."/>
            <person name="Saito H."/>
            <person name="Sato R."/>
            <person name="Murakawa M."/>
            <person name="Ihara Y."/>
            <person name="Oshima-Yamada Y."/>
            <person name="Ohtaka K."/>
            <person name="Satoh M."/>
            <person name="Sonobe K."/>
            <person name="Ishii M."/>
            <person name="Ohtani R."/>
            <person name="Kanamori-Sato M."/>
            <person name="Honoki R."/>
            <person name="Miyazaki D."/>
            <person name="Mochizuki H."/>
            <person name="Umetsu J."/>
            <person name="Higashi K."/>
            <person name="Shibata D."/>
            <person name="Kamiya Y."/>
            <person name="Sato N."/>
            <person name="Nakamura Y."/>
            <person name="Tabata S."/>
            <person name="Ida S."/>
            <person name="Kurokawa K."/>
            <person name="Ohta H."/>
        </authorList>
    </citation>
    <scope>NUCLEOTIDE SEQUENCE [LARGE SCALE GENOMIC DNA]</scope>
    <source>
        <strain evidence="2 3">NIES-2285</strain>
    </source>
</reference>
<dbReference type="PANTHER" id="PTHR31656">
    <property type="entry name" value="ROOT CAP DOMAIN-CONTAINING PROTEIN"/>
    <property type="match status" value="1"/>
</dbReference>
<protein>
    <submittedName>
        <fullName evidence="2">Uncharacterized protein</fullName>
    </submittedName>
</protein>
<accession>A0A1Y1I0Y2</accession>
<dbReference type="EMBL" id="DF237144">
    <property type="protein sequence ID" value="GAQ84575.1"/>
    <property type="molecule type" value="Genomic_DNA"/>
</dbReference>
<feature type="signal peptide" evidence="1">
    <location>
        <begin position="1"/>
        <end position="34"/>
    </location>
</feature>
<keyword evidence="3" id="KW-1185">Reference proteome</keyword>
<evidence type="ECO:0000256" key="1">
    <source>
        <dbReference type="SAM" id="SignalP"/>
    </source>
</evidence>
<dbReference type="AlphaFoldDB" id="A0A1Y1I0Y2"/>
<dbReference type="OrthoDB" id="2012132at2759"/>
<keyword evidence="1" id="KW-0732">Signal</keyword>
<feature type="chain" id="PRO_5012756256" evidence="1">
    <location>
        <begin position="35"/>
        <end position="198"/>
    </location>
</feature>
<dbReference type="Proteomes" id="UP000054558">
    <property type="component" value="Unassembled WGS sequence"/>
</dbReference>